<proteinExistence type="predicted"/>
<evidence type="ECO:0008006" key="3">
    <source>
        <dbReference type="Google" id="ProtNLM"/>
    </source>
</evidence>
<dbReference type="AlphaFoldDB" id="A0A640SXQ6"/>
<keyword evidence="2" id="KW-1185">Reference proteome</keyword>
<organism evidence="1 2">
    <name type="scientific">Streptomyces glebosus</name>
    <dbReference type="NCBI Taxonomy" id="249580"/>
    <lineage>
        <taxon>Bacteria</taxon>
        <taxon>Bacillati</taxon>
        <taxon>Actinomycetota</taxon>
        <taxon>Actinomycetes</taxon>
        <taxon>Kitasatosporales</taxon>
        <taxon>Streptomycetaceae</taxon>
        <taxon>Streptomyces</taxon>
    </lineage>
</organism>
<dbReference type="Proteomes" id="UP000430079">
    <property type="component" value="Unassembled WGS sequence"/>
</dbReference>
<accession>A0A640SXQ6</accession>
<dbReference type="RefSeq" id="WP_371874007.1">
    <property type="nucleotide sequence ID" value="NZ_BLIO01000001.1"/>
</dbReference>
<evidence type="ECO:0000313" key="2">
    <source>
        <dbReference type="Proteomes" id="UP000430079"/>
    </source>
</evidence>
<reference evidence="1 2" key="1">
    <citation type="submission" date="2019-12" db="EMBL/GenBank/DDBJ databases">
        <title>Whole genome shotgun sequence of Streptomyces hygroscopicus subsp. glebosus NBRC 13786.</title>
        <authorList>
            <person name="Ichikawa N."/>
            <person name="Kimura A."/>
            <person name="Kitahashi Y."/>
            <person name="Komaki H."/>
            <person name="Tamura T."/>
        </authorList>
    </citation>
    <scope>NUCLEOTIDE SEQUENCE [LARGE SCALE GENOMIC DNA]</scope>
    <source>
        <strain evidence="1 2">NBRC 13786</strain>
    </source>
</reference>
<dbReference type="EMBL" id="BLIO01000001">
    <property type="protein sequence ID" value="GFE16197.1"/>
    <property type="molecule type" value="Genomic_DNA"/>
</dbReference>
<name>A0A640SXQ6_9ACTN</name>
<evidence type="ECO:0000313" key="1">
    <source>
        <dbReference type="EMBL" id="GFE16197.1"/>
    </source>
</evidence>
<protein>
    <recommendedName>
        <fullName evidence="3">AMP-binding enzyme C-terminal domain-containing protein</fullName>
    </recommendedName>
</protein>
<gene>
    <name evidence="1" type="ORF">Sgleb_42440</name>
</gene>
<sequence length="54" mass="5914">MTLATISAHLLAQGLARHKLPEQLELLPVLPRGATLRKVLKRELRERFGGGEAG</sequence>
<comment type="caution">
    <text evidence="1">The sequence shown here is derived from an EMBL/GenBank/DDBJ whole genome shotgun (WGS) entry which is preliminary data.</text>
</comment>